<evidence type="ECO:0000256" key="1">
    <source>
        <dbReference type="SAM" id="MobiDB-lite"/>
    </source>
</evidence>
<dbReference type="EMBL" id="CP144752">
    <property type="protein sequence ID" value="WVZ91284.1"/>
    <property type="molecule type" value="Genomic_DNA"/>
</dbReference>
<feature type="region of interest" description="Disordered" evidence="1">
    <location>
        <begin position="1"/>
        <end position="26"/>
    </location>
</feature>
<name>A0AAQ3ULA6_PASNO</name>
<accession>A0AAQ3ULA6</accession>
<evidence type="ECO:0000313" key="3">
    <source>
        <dbReference type="Proteomes" id="UP001341281"/>
    </source>
</evidence>
<gene>
    <name evidence="2" type="ORF">U9M48_037475</name>
</gene>
<sequence>MRSRKLTGSSGPACIQVKGEMPRRPVDPCLDQRDGWRHAGPAEAGGIRTLPFRLSEVNSPLTDKWGHIMEAH</sequence>
<dbReference type="AlphaFoldDB" id="A0AAQ3ULA6"/>
<reference evidence="2 3" key="1">
    <citation type="submission" date="2024-02" db="EMBL/GenBank/DDBJ databases">
        <title>High-quality chromosome-scale genome assembly of Pensacola bahiagrass (Paspalum notatum Flugge var. saurae).</title>
        <authorList>
            <person name="Vega J.M."/>
            <person name="Podio M."/>
            <person name="Orjuela J."/>
            <person name="Siena L.A."/>
            <person name="Pessino S.C."/>
            <person name="Combes M.C."/>
            <person name="Mariac C."/>
            <person name="Albertini E."/>
            <person name="Pupilli F."/>
            <person name="Ortiz J.P.A."/>
            <person name="Leblanc O."/>
        </authorList>
    </citation>
    <scope>NUCLEOTIDE SEQUENCE [LARGE SCALE GENOMIC DNA]</scope>
    <source>
        <strain evidence="2">R1</strain>
        <tissue evidence="2">Leaf</tissue>
    </source>
</reference>
<keyword evidence="3" id="KW-1185">Reference proteome</keyword>
<evidence type="ECO:0000313" key="2">
    <source>
        <dbReference type="EMBL" id="WVZ91284.1"/>
    </source>
</evidence>
<protein>
    <submittedName>
        <fullName evidence="2">Uncharacterized protein</fullName>
    </submittedName>
</protein>
<feature type="compositionally biased region" description="Polar residues" evidence="1">
    <location>
        <begin position="1"/>
        <end position="10"/>
    </location>
</feature>
<dbReference type="Proteomes" id="UP001341281">
    <property type="component" value="Chromosome 08"/>
</dbReference>
<proteinExistence type="predicted"/>
<organism evidence="2 3">
    <name type="scientific">Paspalum notatum var. saurae</name>
    <dbReference type="NCBI Taxonomy" id="547442"/>
    <lineage>
        <taxon>Eukaryota</taxon>
        <taxon>Viridiplantae</taxon>
        <taxon>Streptophyta</taxon>
        <taxon>Embryophyta</taxon>
        <taxon>Tracheophyta</taxon>
        <taxon>Spermatophyta</taxon>
        <taxon>Magnoliopsida</taxon>
        <taxon>Liliopsida</taxon>
        <taxon>Poales</taxon>
        <taxon>Poaceae</taxon>
        <taxon>PACMAD clade</taxon>
        <taxon>Panicoideae</taxon>
        <taxon>Andropogonodae</taxon>
        <taxon>Paspaleae</taxon>
        <taxon>Paspalinae</taxon>
        <taxon>Paspalum</taxon>
    </lineage>
</organism>